<reference evidence="1" key="1">
    <citation type="submission" date="2021-02" db="EMBL/GenBank/DDBJ databases">
        <title>Genomic Encyclopedia of Type Strains, Phase IV (KMG-V): Genome sequencing to study the core and pangenomes of soil and plant-associated prokaryotes.</title>
        <authorList>
            <person name="Whitman W."/>
        </authorList>
    </citation>
    <scope>NUCLEOTIDE SEQUENCE</scope>
    <source>
        <strain evidence="1">USDA 406</strain>
    </source>
</reference>
<protein>
    <submittedName>
        <fullName evidence="1">Uncharacterized protein</fullName>
    </submittedName>
</protein>
<sequence>MKSLLKEAMAEVARLPEATQDKIGEELLLHVDKVRQLRAKLEKGIASLERVPSGMWLESGVAQSPTS</sequence>
<proteinExistence type="predicted"/>
<dbReference type="Proteomes" id="UP000673383">
    <property type="component" value="Unassembled WGS sequence"/>
</dbReference>
<dbReference type="EMBL" id="JAFICZ010000001">
    <property type="protein sequence ID" value="MBP1290265.1"/>
    <property type="molecule type" value="Genomic_DNA"/>
</dbReference>
<evidence type="ECO:0000313" key="2">
    <source>
        <dbReference type="Proteomes" id="UP000673383"/>
    </source>
</evidence>
<evidence type="ECO:0000313" key="1">
    <source>
        <dbReference type="EMBL" id="MBP1290265.1"/>
    </source>
</evidence>
<dbReference type="RefSeq" id="WP_038381207.1">
    <property type="nucleotide sequence ID" value="NZ_JAFICZ010000001.1"/>
</dbReference>
<dbReference type="AlphaFoldDB" id="A0A8I1Y0P5"/>
<accession>A0A8I1Y0P5</accession>
<comment type="caution">
    <text evidence="1">The sequence shown here is derived from an EMBL/GenBank/DDBJ whole genome shotgun (WGS) entry which is preliminary data.</text>
</comment>
<name>A0A8I1Y0P5_BRAEL</name>
<gene>
    <name evidence="1" type="ORF">JOH49_000018</name>
</gene>
<organism evidence="1 2">
    <name type="scientific">Bradyrhizobium elkanii</name>
    <dbReference type="NCBI Taxonomy" id="29448"/>
    <lineage>
        <taxon>Bacteria</taxon>
        <taxon>Pseudomonadati</taxon>
        <taxon>Pseudomonadota</taxon>
        <taxon>Alphaproteobacteria</taxon>
        <taxon>Hyphomicrobiales</taxon>
        <taxon>Nitrobacteraceae</taxon>
        <taxon>Bradyrhizobium</taxon>
    </lineage>
</organism>